<evidence type="ECO:0000256" key="6">
    <source>
        <dbReference type="ARBA" id="ARBA00022692"/>
    </source>
</evidence>
<evidence type="ECO:0000256" key="7">
    <source>
        <dbReference type="ARBA" id="ARBA00022723"/>
    </source>
</evidence>
<dbReference type="Proteomes" id="UP000654345">
    <property type="component" value="Unassembled WGS sequence"/>
</dbReference>
<feature type="region of interest" description="Disordered" evidence="13">
    <location>
        <begin position="402"/>
        <end position="423"/>
    </location>
</feature>
<comment type="similarity">
    <text evidence="2 12">Belongs to the cytochrome ubiquinol oxidase subunit 1 family.</text>
</comment>
<proteinExistence type="inferred from homology"/>
<feature type="transmembrane region" description="Helical" evidence="12">
    <location>
        <begin position="369"/>
        <end position="393"/>
    </location>
</feature>
<dbReference type="PIRSF" id="PIRSF006446">
    <property type="entry name" value="Cyt_quinol_oxidase_1"/>
    <property type="match status" value="1"/>
</dbReference>
<keyword evidence="5 12" id="KW-0349">Heme</keyword>
<evidence type="ECO:0000256" key="4">
    <source>
        <dbReference type="ARBA" id="ARBA00022475"/>
    </source>
</evidence>
<dbReference type="InterPro" id="IPR002585">
    <property type="entry name" value="Cyt-d_ubiquinol_oxidase_su_1"/>
</dbReference>
<evidence type="ECO:0000256" key="13">
    <source>
        <dbReference type="SAM" id="MobiDB-lite"/>
    </source>
</evidence>
<gene>
    <name evidence="14" type="primary">cydA_2</name>
    <name evidence="14" type="ORF">KSB_75610</name>
</gene>
<organism evidence="14 15">
    <name type="scientific">Ktedonobacter robiniae</name>
    <dbReference type="NCBI Taxonomy" id="2778365"/>
    <lineage>
        <taxon>Bacteria</taxon>
        <taxon>Bacillati</taxon>
        <taxon>Chloroflexota</taxon>
        <taxon>Ktedonobacteria</taxon>
        <taxon>Ktedonobacterales</taxon>
        <taxon>Ktedonobacteraceae</taxon>
        <taxon>Ktedonobacter</taxon>
    </lineage>
</organism>
<feature type="transmembrane region" description="Helical" evidence="12">
    <location>
        <begin position="288"/>
        <end position="310"/>
    </location>
</feature>
<feature type="transmembrane region" description="Helical" evidence="12">
    <location>
        <begin position="53"/>
        <end position="71"/>
    </location>
</feature>
<evidence type="ECO:0000256" key="1">
    <source>
        <dbReference type="ARBA" id="ARBA00004651"/>
    </source>
</evidence>
<keyword evidence="10 12" id="KW-0408">Iron</keyword>
<evidence type="ECO:0000256" key="8">
    <source>
        <dbReference type="ARBA" id="ARBA00022982"/>
    </source>
</evidence>
<comment type="caution">
    <text evidence="14">The sequence shown here is derived from an EMBL/GenBank/DDBJ whole genome shotgun (WGS) entry which is preliminary data.</text>
</comment>
<feature type="transmembrane region" description="Helical" evidence="12">
    <location>
        <begin position="20"/>
        <end position="41"/>
    </location>
</feature>
<evidence type="ECO:0000256" key="5">
    <source>
        <dbReference type="ARBA" id="ARBA00022617"/>
    </source>
</evidence>
<keyword evidence="8 12" id="KW-0249">Electron transport</keyword>
<comment type="subcellular location">
    <subcellularLocation>
        <location evidence="1">Cell membrane</location>
        <topology evidence="1">Multi-pass membrane protein</topology>
    </subcellularLocation>
</comment>
<feature type="transmembrane region" description="Helical" evidence="12">
    <location>
        <begin position="91"/>
        <end position="115"/>
    </location>
</feature>
<feature type="transmembrane region" description="Helical" evidence="12">
    <location>
        <begin position="319"/>
        <end position="340"/>
    </location>
</feature>
<dbReference type="RefSeq" id="WP_201375300.1">
    <property type="nucleotide sequence ID" value="NZ_BNJG01000003.1"/>
</dbReference>
<keyword evidence="3 12" id="KW-0813">Transport</keyword>
<evidence type="ECO:0000256" key="12">
    <source>
        <dbReference type="PIRNR" id="PIRNR006446"/>
    </source>
</evidence>
<protein>
    <submittedName>
        <fullName evidence="14">Cytochrome ubiquinol oxidase subunit I</fullName>
    </submittedName>
</protein>
<accession>A0ABQ3V299</accession>
<evidence type="ECO:0000256" key="11">
    <source>
        <dbReference type="ARBA" id="ARBA00023136"/>
    </source>
</evidence>
<keyword evidence="9 12" id="KW-1133">Transmembrane helix</keyword>
<feature type="transmembrane region" description="Helical" evidence="12">
    <location>
        <begin position="217"/>
        <end position="240"/>
    </location>
</feature>
<sequence length="423" mass="47018">MDTLMLARWQSGLTLVSHFLFVPLTLGLVFMVALMETFYVMRGDETYRRMARFWGQLYIINYAMGFLTGLVQEFQFGLSWSAFSSYVGNVFGAPLAIETLLAFFLDATFFGFWLASWDIVPKKVHLAFIWIVALGVYLSAVFILIANGFMQQPVGYEIHNGQLVLTNISALVTNPNFLIALEHVTAGSLLTGAFFVSGVSAFNLLRRTTERTVFRNSLRLSMIIAFLSSLAVILVGGAQIQNVGKVQPMKEAAMFGKVEDAAALQAQFVKLYGPGNYIPLMPVIVNTFHLMVILAALLLIASLIGLLLLWKDAIVRQRWFLRLLLPLIAFPYLANISGWLTREMGRQPWVVQGLLKTSDALSPSLNASMVFTSLLAFTLVYATLAVIDVYLLCKYGRLGLPGSPDTKEQESSNEETENVFALQ</sequence>
<name>A0ABQ3V299_9CHLR</name>
<keyword evidence="7 12" id="KW-0479">Metal-binding</keyword>
<evidence type="ECO:0000256" key="2">
    <source>
        <dbReference type="ARBA" id="ARBA00009819"/>
    </source>
</evidence>
<reference evidence="14 15" key="1">
    <citation type="journal article" date="2021" name="Int. J. Syst. Evol. Microbiol.">
        <title>Reticulibacter mediterranei gen. nov., sp. nov., within the new family Reticulibacteraceae fam. nov., and Ktedonospora formicarum gen. nov., sp. nov., Ktedonobacter robiniae sp. nov., Dictyobacter formicarum sp. nov. and Dictyobacter arantiisoli sp. nov., belonging to the class Ktedonobacteria.</title>
        <authorList>
            <person name="Yabe S."/>
            <person name="Zheng Y."/>
            <person name="Wang C.M."/>
            <person name="Sakai Y."/>
            <person name="Abe K."/>
            <person name="Yokota A."/>
            <person name="Donadio S."/>
            <person name="Cavaletti L."/>
            <person name="Monciardini P."/>
        </authorList>
    </citation>
    <scope>NUCLEOTIDE SEQUENCE [LARGE SCALE GENOMIC DNA]</scope>
    <source>
        <strain evidence="14 15">SOSP1-30</strain>
    </source>
</reference>
<dbReference type="PANTHER" id="PTHR30365">
    <property type="entry name" value="CYTOCHROME D UBIQUINOL OXIDASE"/>
    <property type="match status" value="1"/>
</dbReference>
<dbReference type="Pfam" id="PF01654">
    <property type="entry name" value="Cyt_bd_oxida_I"/>
    <property type="match status" value="2"/>
</dbReference>
<keyword evidence="4 12" id="KW-1003">Cell membrane</keyword>
<dbReference type="EMBL" id="BNJG01000003">
    <property type="protein sequence ID" value="GHO59086.1"/>
    <property type="molecule type" value="Genomic_DNA"/>
</dbReference>
<evidence type="ECO:0000313" key="15">
    <source>
        <dbReference type="Proteomes" id="UP000654345"/>
    </source>
</evidence>
<feature type="transmembrane region" description="Helical" evidence="12">
    <location>
        <begin position="127"/>
        <end position="150"/>
    </location>
</feature>
<keyword evidence="6 12" id="KW-0812">Transmembrane</keyword>
<evidence type="ECO:0000256" key="3">
    <source>
        <dbReference type="ARBA" id="ARBA00022448"/>
    </source>
</evidence>
<evidence type="ECO:0000256" key="10">
    <source>
        <dbReference type="ARBA" id="ARBA00023004"/>
    </source>
</evidence>
<keyword evidence="15" id="KW-1185">Reference proteome</keyword>
<keyword evidence="11 12" id="KW-0472">Membrane</keyword>
<dbReference type="PANTHER" id="PTHR30365:SF15">
    <property type="entry name" value="CYTOCHROME BD UBIQUINOL OXIDASE SUBUNIT 1"/>
    <property type="match status" value="1"/>
</dbReference>
<evidence type="ECO:0000313" key="14">
    <source>
        <dbReference type="EMBL" id="GHO59086.1"/>
    </source>
</evidence>
<evidence type="ECO:0000256" key="9">
    <source>
        <dbReference type="ARBA" id="ARBA00022989"/>
    </source>
</evidence>
<feature type="transmembrane region" description="Helical" evidence="12">
    <location>
        <begin position="184"/>
        <end position="205"/>
    </location>
</feature>